<evidence type="ECO:0000259" key="2">
    <source>
        <dbReference type="Pfam" id="PF09084"/>
    </source>
</evidence>
<organism evidence="3 4">
    <name type="scientific">Cryobacterium arcticum</name>
    <dbReference type="NCBI Taxonomy" id="670052"/>
    <lineage>
        <taxon>Bacteria</taxon>
        <taxon>Bacillati</taxon>
        <taxon>Actinomycetota</taxon>
        <taxon>Actinomycetes</taxon>
        <taxon>Micrococcales</taxon>
        <taxon>Microbacteriaceae</taxon>
        <taxon>Cryobacterium</taxon>
    </lineage>
</organism>
<gene>
    <name evidence="3" type="ORF">CTB96_00260</name>
</gene>
<keyword evidence="1" id="KW-0732">Signal</keyword>
<dbReference type="InterPro" id="IPR015168">
    <property type="entry name" value="SsuA/THI5"/>
</dbReference>
<dbReference type="OrthoDB" id="7808807at2"/>
<evidence type="ECO:0000256" key="1">
    <source>
        <dbReference type="SAM" id="SignalP"/>
    </source>
</evidence>
<reference evidence="3 4" key="1">
    <citation type="submission" date="2018-05" db="EMBL/GenBank/DDBJ databases">
        <title>Genetic diversity of glacier-inhabiting Cryobacterium bacteria in China and description of Cryobacterium mengkeensis sp. nov. and Arthrobacter glacialis sp. nov.</title>
        <authorList>
            <person name="Liu Q."/>
            <person name="Xin Y.-H."/>
        </authorList>
    </citation>
    <scope>NUCLEOTIDE SEQUENCE [LARGE SCALE GENOMIC DNA]</scope>
    <source>
        <strain evidence="3 4">SK-1</strain>
    </source>
</reference>
<feature type="domain" description="SsuA/THI5-like" evidence="2">
    <location>
        <begin position="59"/>
        <end position="260"/>
    </location>
</feature>
<dbReference type="EMBL" id="QHLY01000003">
    <property type="protein sequence ID" value="PXA73232.1"/>
    <property type="molecule type" value="Genomic_DNA"/>
</dbReference>
<name>A0A318A0P9_9MICO</name>
<evidence type="ECO:0000313" key="3">
    <source>
        <dbReference type="EMBL" id="PXA73232.1"/>
    </source>
</evidence>
<keyword evidence="4" id="KW-1185">Reference proteome</keyword>
<dbReference type="PANTHER" id="PTHR30024">
    <property type="entry name" value="ALIPHATIC SULFONATES-BINDING PROTEIN-RELATED"/>
    <property type="match status" value="1"/>
</dbReference>
<proteinExistence type="predicted"/>
<protein>
    <recommendedName>
        <fullName evidence="2">SsuA/THI5-like domain-containing protein</fullName>
    </recommendedName>
</protein>
<dbReference type="AlphaFoldDB" id="A0A318A0P9"/>
<dbReference type="SUPFAM" id="SSF53850">
    <property type="entry name" value="Periplasmic binding protein-like II"/>
    <property type="match status" value="1"/>
</dbReference>
<dbReference type="Proteomes" id="UP000246722">
    <property type="component" value="Unassembled WGS sequence"/>
</dbReference>
<comment type="caution">
    <text evidence="3">The sequence shown here is derived from an EMBL/GenBank/DDBJ whole genome shotgun (WGS) entry which is preliminary data.</text>
</comment>
<dbReference type="PROSITE" id="PS51257">
    <property type="entry name" value="PROKAR_LIPOPROTEIN"/>
    <property type="match status" value="1"/>
</dbReference>
<sequence length="336" mass="35047">MDTTTRRPLTLAALAISALVMAGCSSSEAPAADTGTDASDATVELPRVGTINGYPQIPVATSEGYLDEEFNQDGASIEVSPVVSANDGISALRTGSVDMVVTGYDPAGLVGIDDILMVSVVEASPETTRILVADDSDIETMADLEGKIIGSYNSTPNAILVGALTEAGLTTDDIEYIPVENDVAASTLASGAIDGWMTFDPAAATAELAGIARAVSTGDDFGHLNPIVLYTTKAYAESNRDSVVALVRAFDSATDWIVENKDDGPVAEIMADATGMTVEVAQRSLDHRNYEISPVEGETLDWMLDFGDRAVAVGTITDSPDLEALLDPTLYEEALG</sequence>
<dbReference type="Pfam" id="PF09084">
    <property type="entry name" value="NMT1"/>
    <property type="match status" value="1"/>
</dbReference>
<feature type="signal peptide" evidence="1">
    <location>
        <begin position="1"/>
        <end position="31"/>
    </location>
</feature>
<dbReference type="Gene3D" id="3.40.190.10">
    <property type="entry name" value="Periplasmic binding protein-like II"/>
    <property type="match status" value="2"/>
</dbReference>
<dbReference type="RefSeq" id="WP_110124910.1">
    <property type="nucleotide sequence ID" value="NZ_QHLY01000003.1"/>
</dbReference>
<feature type="chain" id="PRO_5016278607" description="SsuA/THI5-like domain-containing protein" evidence="1">
    <location>
        <begin position="32"/>
        <end position="336"/>
    </location>
</feature>
<accession>A0A318A0P9</accession>
<evidence type="ECO:0000313" key="4">
    <source>
        <dbReference type="Proteomes" id="UP000246722"/>
    </source>
</evidence>